<dbReference type="AlphaFoldDB" id="A0A1H6FDE2"/>
<dbReference type="EMBL" id="FMSV02000543">
    <property type="protein sequence ID" value="SEH08110.1"/>
    <property type="molecule type" value="Genomic_DNA"/>
</dbReference>
<name>A0A1H6FDE2_9GAMM</name>
<sequence length="65" mass="7618">MFLIDLKHGCLQIFTRQASGAAPVRSLQAMLKYFGIHNLQQKSKYNEIKNTYYSRTHRASWQQPC</sequence>
<accession>A0A1H6FDE2</accession>
<evidence type="ECO:0000313" key="1">
    <source>
        <dbReference type="EMBL" id="SEH08110.1"/>
    </source>
</evidence>
<protein>
    <submittedName>
        <fullName evidence="1">Uncharacterized protein</fullName>
    </submittedName>
</protein>
<dbReference type="Proteomes" id="UP000236724">
    <property type="component" value="Unassembled WGS sequence"/>
</dbReference>
<gene>
    <name evidence="1" type="ORF">MBHS_03999</name>
</gene>
<keyword evidence="2" id="KW-1185">Reference proteome</keyword>
<evidence type="ECO:0000313" key="2">
    <source>
        <dbReference type="Proteomes" id="UP000236724"/>
    </source>
</evidence>
<proteinExistence type="predicted"/>
<reference evidence="1 2" key="1">
    <citation type="submission" date="2016-10" db="EMBL/GenBank/DDBJ databases">
        <authorList>
            <person name="de Groot N.N."/>
        </authorList>
    </citation>
    <scope>NUCLEOTIDE SEQUENCE [LARGE SCALE GENOMIC DNA]</scope>
    <source>
        <strain evidence="1">MBHS1</strain>
    </source>
</reference>
<organism evidence="1 2">
    <name type="scientific">Candidatus Venteria ishoeyi</name>
    <dbReference type="NCBI Taxonomy" id="1899563"/>
    <lineage>
        <taxon>Bacteria</taxon>
        <taxon>Pseudomonadati</taxon>
        <taxon>Pseudomonadota</taxon>
        <taxon>Gammaproteobacteria</taxon>
        <taxon>Thiotrichales</taxon>
        <taxon>Thiotrichaceae</taxon>
        <taxon>Venteria</taxon>
    </lineage>
</organism>